<evidence type="ECO:0000256" key="3">
    <source>
        <dbReference type="ARBA" id="ARBA00022927"/>
    </source>
</evidence>
<organism evidence="14 15">
    <name type="scientific">Lachancea dasiensis</name>
    <dbReference type="NCBI Taxonomy" id="1072105"/>
    <lineage>
        <taxon>Eukaryota</taxon>
        <taxon>Fungi</taxon>
        <taxon>Dikarya</taxon>
        <taxon>Ascomycota</taxon>
        <taxon>Saccharomycotina</taxon>
        <taxon>Saccharomycetes</taxon>
        <taxon>Saccharomycetales</taxon>
        <taxon>Saccharomycetaceae</taxon>
        <taxon>Lachancea</taxon>
    </lineage>
</organism>
<dbReference type="Pfam" id="PF04695">
    <property type="entry name" value="Pex14_N"/>
    <property type="match status" value="1"/>
</dbReference>
<keyword evidence="4" id="KW-0811">Translocation</keyword>
<comment type="function">
    <text evidence="10">Component of the PEX13-PEX14 docking complex, a translocon channel that specifically mediates the import of peroxisomal cargo proteins bound to PEX5 receptor. The PEX13-PEX14 docking complex forms a large import pore which can be opened to a diameter of about 9 nm. Mechanistically, PEX5 receptor along with cargo proteins associates with the PEX14 subunit of the PEX13-PEX14 docking complex in the cytosol, leading to the insertion of the receptor into the organelle membrane with the concomitant translocation of the cargo into the peroxisome matrix.</text>
</comment>
<evidence type="ECO:0000256" key="6">
    <source>
        <dbReference type="ARBA" id="ARBA00023140"/>
    </source>
</evidence>
<evidence type="ECO:0000313" key="14">
    <source>
        <dbReference type="EMBL" id="SCU88760.1"/>
    </source>
</evidence>
<gene>
    <name evidence="14" type="ORF">LADA_0E11936G</name>
</gene>
<comment type="similarity">
    <text evidence="1 10">Belongs to the peroxin-14 family.</text>
</comment>
<dbReference type="PANTHER" id="PTHR23058">
    <property type="entry name" value="PEROXISOMAL MEMBRANE PROTEIN PEX14"/>
    <property type="match status" value="1"/>
</dbReference>
<keyword evidence="6 10" id="KW-0576">Peroxisome</keyword>
<evidence type="ECO:0000256" key="12">
    <source>
        <dbReference type="SAM" id="MobiDB-lite"/>
    </source>
</evidence>
<evidence type="ECO:0000256" key="7">
    <source>
        <dbReference type="ARBA" id="ARBA00029502"/>
    </source>
</evidence>
<dbReference type="InterPro" id="IPR025655">
    <property type="entry name" value="PEX14"/>
</dbReference>
<keyword evidence="3 10" id="KW-0653">Protein transport</keyword>
<evidence type="ECO:0000256" key="10">
    <source>
        <dbReference type="RuleBase" id="RU367032"/>
    </source>
</evidence>
<feature type="domain" description="Peroxisome membrane anchor protein Pex14p N-terminal" evidence="13">
    <location>
        <begin position="12"/>
        <end position="56"/>
    </location>
</feature>
<evidence type="ECO:0000256" key="8">
    <source>
        <dbReference type="ARBA" id="ARBA00029691"/>
    </source>
</evidence>
<evidence type="ECO:0000256" key="5">
    <source>
        <dbReference type="ARBA" id="ARBA00023136"/>
    </source>
</evidence>
<dbReference type="InterPro" id="IPR036388">
    <property type="entry name" value="WH-like_DNA-bd_sf"/>
</dbReference>
<dbReference type="GO" id="GO:0016560">
    <property type="term" value="P:protein import into peroxisome matrix, docking"/>
    <property type="evidence" value="ECO:0007669"/>
    <property type="project" value="UniProtKB-UniRule"/>
</dbReference>
<accession>A0A1G4JF58</accession>
<dbReference type="PANTHER" id="PTHR23058:SF0">
    <property type="entry name" value="PEROXISOMAL MEMBRANE PROTEIN PEX14"/>
    <property type="match status" value="1"/>
</dbReference>
<evidence type="ECO:0000256" key="9">
    <source>
        <dbReference type="ARBA" id="ARBA00046271"/>
    </source>
</evidence>
<dbReference type="Gene3D" id="1.10.10.10">
    <property type="entry name" value="Winged helix-like DNA-binding domain superfamily/Winged helix DNA-binding domain"/>
    <property type="match status" value="1"/>
</dbReference>
<evidence type="ECO:0000313" key="15">
    <source>
        <dbReference type="Proteomes" id="UP000190274"/>
    </source>
</evidence>
<proteinExistence type="inferred from homology"/>
<dbReference type="GO" id="GO:0005778">
    <property type="term" value="C:peroxisomal membrane"/>
    <property type="evidence" value="ECO:0007669"/>
    <property type="project" value="UniProtKB-SubCell"/>
</dbReference>
<reference evidence="15" key="1">
    <citation type="submission" date="2016-03" db="EMBL/GenBank/DDBJ databases">
        <authorList>
            <person name="Devillers H."/>
        </authorList>
    </citation>
    <scope>NUCLEOTIDE SEQUENCE [LARGE SCALE GENOMIC DNA]</scope>
</reference>
<dbReference type="GO" id="GO:1990429">
    <property type="term" value="C:peroxisomal importomer complex"/>
    <property type="evidence" value="ECO:0007669"/>
    <property type="project" value="EnsemblFungi"/>
</dbReference>
<name>A0A1G4JF58_9SACH</name>
<dbReference type="EMBL" id="LT598455">
    <property type="protein sequence ID" value="SCU88760.1"/>
    <property type="molecule type" value="Genomic_DNA"/>
</dbReference>
<keyword evidence="11" id="KW-0175">Coiled coil</keyword>
<dbReference type="OrthoDB" id="5549158at2759"/>
<protein>
    <recommendedName>
        <fullName evidence="7 10">Peroxisomal membrane protein PEX14</fullName>
    </recommendedName>
    <alternativeName>
        <fullName evidence="8 10">Peroxin-14</fullName>
    </alternativeName>
</protein>
<sequence>MSQTDSGNRAERAELYKSAIAFLSDPSVSDAPLAKKVEFLESKGLSQSEIDSALKEAKENPQELQVSNFNTYQSKNSEYEPQYEAVPPPLPQRDWKDYFFMATSTAGLCYGLYQLTKRYVLPNLLPESHSKLEQDKLEIAQQFDRMEQLLETIDSEHSAYVKKENEKFEELDQVVNELSSALKTTTRTREKLEDDVRIMRLEIEGLQKNLETFISENTDSPAVRRLSDEILSLKNLIKNSDFLRDAPTPSDHNKSPIPGVEVIPSASEILAKMNLPKKNDHDVPAWKKSRENTVTEKSIPEWQVTAAEKPPTPIPDWQKAMFNAESPSPDPA</sequence>
<feature type="region of interest" description="Disordered" evidence="12">
    <location>
        <begin position="275"/>
        <end position="332"/>
    </location>
</feature>
<dbReference type="GO" id="GO:0008320">
    <property type="term" value="F:protein transmembrane transporter activity"/>
    <property type="evidence" value="ECO:0007669"/>
    <property type="project" value="EnsemblFungi"/>
</dbReference>
<evidence type="ECO:0000256" key="1">
    <source>
        <dbReference type="ARBA" id="ARBA00005443"/>
    </source>
</evidence>
<keyword evidence="2 10" id="KW-0813">Transport</keyword>
<dbReference type="GO" id="GO:0005102">
    <property type="term" value="F:signaling receptor binding"/>
    <property type="evidence" value="ECO:0007669"/>
    <property type="project" value="TreeGrafter"/>
</dbReference>
<dbReference type="Proteomes" id="UP000190274">
    <property type="component" value="Chromosome E"/>
</dbReference>
<evidence type="ECO:0000259" key="13">
    <source>
        <dbReference type="Pfam" id="PF04695"/>
    </source>
</evidence>
<dbReference type="GO" id="GO:0030674">
    <property type="term" value="F:protein-macromolecule adaptor activity"/>
    <property type="evidence" value="ECO:0007669"/>
    <property type="project" value="EnsemblFungi"/>
</dbReference>
<evidence type="ECO:0000256" key="2">
    <source>
        <dbReference type="ARBA" id="ARBA00022448"/>
    </source>
</evidence>
<evidence type="ECO:0000256" key="11">
    <source>
        <dbReference type="SAM" id="Coils"/>
    </source>
</evidence>
<keyword evidence="15" id="KW-1185">Reference proteome</keyword>
<keyword evidence="5 10" id="KW-0472">Membrane</keyword>
<comment type="subcellular location">
    <subcellularLocation>
        <location evidence="9 10">Peroxisome membrane</location>
    </subcellularLocation>
</comment>
<dbReference type="STRING" id="1266660.A0A1G4JF58"/>
<evidence type="ECO:0000256" key="4">
    <source>
        <dbReference type="ARBA" id="ARBA00023010"/>
    </source>
</evidence>
<feature type="coiled-coil region" evidence="11">
    <location>
        <begin position="132"/>
        <end position="209"/>
    </location>
</feature>
<feature type="compositionally biased region" description="Basic and acidic residues" evidence="12">
    <location>
        <begin position="277"/>
        <end position="294"/>
    </location>
</feature>
<dbReference type="InterPro" id="IPR006785">
    <property type="entry name" value="Pex14_N"/>
</dbReference>
<dbReference type="AlphaFoldDB" id="A0A1G4JF58"/>